<dbReference type="RefSeq" id="WP_097807098.1">
    <property type="nucleotide sequence ID" value="NZ_FXYH01000036.1"/>
</dbReference>
<keyword evidence="3" id="KW-1185">Reference proteome</keyword>
<evidence type="ECO:0000313" key="3">
    <source>
        <dbReference type="Proteomes" id="UP000220836"/>
    </source>
</evidence>
<gene>
    <name evidence="2" type="ORF">PEV8663_04715</name>
</gene>
<name>A0A238L6W3_9RHOB</name>
<feature type="compositionally biased region" description="Basic and acidic residues" evidence="1">
    <location>
        <begin position="1"/>
        <end position="10"/>
    </location>
</feature>
<protein>
    <recommendedName>
        <fullName evidence="4">DUF3726 domain-containing protein</fullName>
    </recommendedName>
</protein>
<evidence type="ECO:0000313" key="2">
    <source>
        <dbReference type="EMBL" id="SMX50580.1"/>
    </source>
</evidence>
<dbReference type="AlphaFoldDB" id="A0A238L6W3"/>
<dbReference type="Proteomes" id="UP000220836">
    <property type="component" value="Unassembled WGS sequence"/>
</dbReference>
<evidence type="ECO:0008006" key="4">
    <source>
        <dbReference type="Google" id="ProtNLM"/>
    </source>
</evidence>
<evidence type="ECO:0000256" key="1">
    <source>
        <dbReference type="SAM" id="MobiDB-lite"/>
    </source>
</evidence>
<organism evidence="2 3">
    <name type="scientific">Pelagimonas varians</name>
    <dbReference type="NCBI Taxonomy" id="696760"/>
    <lineage>
        <taxon>Bacteria</taxon>
        <taxon>Pseudomonadati</taxon>
        <taxon>Pseudomonadota</taxon>
        <taxon>Alphaproteobacteria</taxon>
        <taxon>Rhodobacterales</taxon>
        <taxon>Roseobacteraceae</taxon>
        <taxon>Pelagimonas</taxon>
    </lineage>
</organism>
<dbReference type="EMBL" id="FXYH01000036">
    <property type="protein sequence ID" value="SMX50580.1"/>
    <property type="molecule type" value="Genomic_DNA"/>
</dbReference>
<reference evidence="2 3" key="1">
    <citation type="submission" date="2017-05" db="EMBL/GenBank/DDBJ databases">
        <authorList>
            <person name="Song R."/>
            <person name="Chenine A.L."/>
            <person name="Ruprecht R.M."/>
        </authorList>
    </citation>
    <scope>NUCLEOTIDE SEQUENCE [LARGE SCALE GENOMIC DNA]</scope>
    <source>
        <strain evidence="2 3">CECT 8663</strain>
    </source>
</reference>
<dbReference type="Pfam" id="PF12525">
    <property type="entry name" value="DUF3726"/>
    <property type="match status" value="1"/>
</dbReference>
<feature type="region of interest" description="Disordered" evidence="1">
    <location>
        <begin position="1"/>
        <end position="21"/>
    </location>
</feature>
<dbReference type="OrthoDB" id="8420038at2"/>
<sequence length="241" mass="25454">MSMDPHDQTRGDSTPFFSDDQPAPLSCNEAASLCLKAARGAGMSWGMAEEAGFAAAWLVSHGIDGPSYLRAHLERADGKDWDDLCPLVTPTTWRNTADQPVCPIILGVTLCDYADLPEGLRPNICIPLGFVSAPILLVPFLTELSLRNSLSITLSWPHGTMCIEGKESSFEAALHLLGTLQLDLTVSAKDAQPCRPNATSTPNAHTTAATVAALNSFAMRTTVPASAASRASAGSTLSDND</sequence>
<proteinExistence type="predicted"/>
<accession>A0A238L6W3</accession>
<dbReference type="InterPro" id="IPR022201">
    <property type="entry name" value="DUF3726"/>
</dbReference>